<name>A0ABT6XFK0_9GAMM</name>
<dbReference type="PANTHER" id="PTHR43028">
    <property type="entry name" value="3'(2'),5'-BISPHOSPHATE NUCLEOTIDASE 1"/>
    <property type="match status" value="1"/>
</dbReference>
<feature type="binding site" evidence="9">
    <location>
        <position position="213"/>
    </location>
    <ligand>
        <name>Mg(2+)</name>
        <dbReference type="ChEBI" id="CHEBI:18420"/>
        <label>2</label>
    </ligand>
</feature>
<keyword evidence="3 9" id="KW-1003">Cell membrane</keyword>
<comment type="catalytic activity">
    <reaction evidence="1 9">
        <text>adenosine 3',5'-bisphosphate + H2O = AMP + phosphate</text>
        <dbReference type="Rhea" id="RHEA:10040"/>
        <dbReference type="ChEBI" id="CHEBI:15377"/>
        <dbReference type="ChEBI" id="CHEBI:43474"/>
        <dbReference type="ChEBI" id="CHEBI:58343"/>
        <dbReference type="ChEBI" id="CHEBI:456215"/>
        <dbReference type="EC" id="3.1.3.7"/>
    </reaction>
</comment>
<dbReference type="EC" id="3.1.3.7" evidence="9"/>
<dbReference type="SUPFAM" id="SSF56655">
    <property type="entry name" value="Carbohydrate phosphatase"/>
    <property type="match status" value="1"/>
</dbReference>
<keyword evidence="8 9" id="KW-0472">Membrane</keyword>
<dbReference type="PRINTS" id="PR00377">
    <property type="entry name" value="IMPHPHTASES"/>
</dbReference>
<accession>A0ABT6XFK0</accession>
<dbReference type="HAMAP" id="MF_02095">
    <property type="entry name" value="CysQ"/>
    <property type="match status" value="1"/>
</dbReference>
<keyword evidence="4 9" id="KW-0997">Cell inner membrane</keyword>
<protein>
    <recommendedName>
        <fullName evidence="9">3'(2'),5'-bisphosphate nucleotidase CysQ</fullName>
        <ecNumber evidence="9">3.1.3.7</ecNumber>
    </recommendedName>
    <alternativeName>
        <fullName evidence="9">3'(2'),5-bisphosphonucleoside 3'(2')-phosphohydrolase</fullName>
    </alternativeName>
    <alternativeName>
        <fullName evidence="9">3'-phosphoadenosine 5'-phosphate phosphatase</fullName>
        <shortName evidence="9">PAP phosphatase</shortName>
    </alternativeName>
</protein>
<feature type="binding site" evidence="9">
    <location>
        <position position="213"/>
    </location>
    <ligand>
        <name>substrate</name>
    </ligand>
</feature>
<evidence type="ECO:0000313" key="10">
    <source>
        <dbReference type="EMBL" id="MDI9238914.1"/>
    </source>
</evidence>
<comment type="subcellular location">
    <subcellularLocation>
        <location evidence="9">Cell inner membrane</location>
        <topology evidence="9">Peripheral membrane protein</topology>
        <orientation evidence="9">Cytoplasmic side</orientation>
    </subcellularLocation>
</comment>
<dbReference type="EMBL" id="JASGBI010000001">
    <property type="protein sequence ID" value="MDI9238914.1"/>
    <property type="molecule type" value="Genomic_DNA"/>
</dbReference>
<reference evidence="10 11" key="1">
    <citation type="submission" date="2023-05" db="EMBL/GenBank/DDBJ databases">
        <title>Lysobacter sp. strain LF1 Genome sequencing and assembly.</title>
        <authorList>
            <person name="Jung Y."/>
        </authorList>
    </citation>
    <scope>NUCLEOTIDE SEQUENCE [LARGE SCALE GENOMIC DNA]</scope>
    <source>
        <strain evidence="10 11">LF1</strain>
    </source>
</reference>
<feature type="binding site" evidence="9">
    <location>
        <begin position="90"/>
        <end position="93"/>
    </location>
    <ligand>
        <name>substrate</name>
    </ligand>
</feature>
<evidence type="ECO:0000256" key="1">
    <source>
        <dbReference type="ARBA" id="ARBA00001625"/>
    </source>
</evidence>
<feature type="binding site" evidence="9">
    <location>
        <position position="67"/>
    </location>
    <ligand>
        <name>Mg(2+)</name>
        <dbReference type="ChEBI" id="CHEBI:18420"/>
        <label>1</label>
    </ligand>
</feature>
<comment type="function">
    <text evidence="9">Converts adenosine-3',5'-bisphosphate (PAP) to AMP.</text>
</comment>
<keyword evidence="7 9" id="KW-0460">Magnesium</keyword>
<evidence type="ECO:0000313" key="11">
    <source>
        <dbReference type="Proteomes" id="UP001321580"/>
    </source>
</evidence>
<organism evidence="10 11">
    <name type="scientific">Lysobacter stagni</name>
    <dbReference type="NCBI Taxonomy" id="3045172"/>
    <lineage>
        <taxon>Bacteria</taxon>
        <taxon>Pseudomonadati</taxon>
        <taxon>Pseudomonadota</taxon>
        <taxon>Gammaproteobacteria</taxon>
        <taxon>Lysobacterales</taxon>
        <taxon>Lysobacteraceae</taxon>
        <taxon>Lysobacter</taxon>
    </lineage>
</organism>
<evidence type="ECO:0000256" key="9">
    <source>
        <dbReference type="HAMAP-Rule" id="MF_02095"/>
    </source>
</evidence>
<feature type="binding site" evidence="9">
    <location>
        <position position="90"/>
    </location>
    <ligand>
        <name>Mg(2+)</name>
        <dbReference type="ChEBI" id="CHEBI:18420"/>
        <label>1</label>
    </ligand>
</feature>
<feature type="binding site" evidence="9">
    <location>
        <position position="88"/>
    </location>
    <ligand>
        <name>Mg(2+)</name>
        <dbReference type="ChEBI" id="CHEBI:18420"/>
        <label>2</label>
    </ligand>
</feature>
<evidence type="ECO:0000256" key="2">
    <source>
        <dbReference type="ARBA" id="ARBA00005289"/>
    </source>
</evidence>
<dbReference type="PROSITE" id="PS00630">
    <property type="entry name" value="IMP_2"/>
    <property type="match status" value="1"/>
</dbReference>
<dbReference type="InterPro" id="IPR000760">
    <property type="entry name" value="Inositol_monophosphatase-like"/>
</dbReference>
<sequence length="272" mass="29631">MIPHALREDVIALAHDAAAAILGIYDSEFAVQHKDDNSPLTAADLAAHRCIVDGLARITPDIPVLSEESAHEVSTAQRRQWSRLWLVDPLDGTREFVKRNGEFTVNIALIEDGVAVFGVVQAPVTGVCWHGGATLGAFRREGDREDTLRARAPATAPLRVAASRSHRDAHTQAFIDRMGATQIMGMGSSLKFCRIADGGLDVYPRFGPTSEWDTAAGQCVLEGAGGAVVDPQGRPFRYNQRERILNGDFIALGDTALPWRTWLDETDWHTPG</sequence>
<dbReference type="RefSeq" id="WP_283212346.1">
    <property type="nucleotide sequence ID" value="NZ_JASGBI010000001.1"/>
</dbReference>
<comment type="similarity">
    <text evidence="2 9">Belongs to the inositol monophosphatase superfamily. CysQ family.</text>
</comment>
<keyword evidence="6 9" id="KW-0378">Hydrolase</keyword>
<comment type="caution">
    <text evidence="10">The sequence shown here is derived from an EMBL/GenBank/DDBJ whole genome shotgun (WGS) entry which is preliminary data.</text>
</comment>
<dbReference type="InterPro" id="IPR006240">
    <property type="entry name" value="CysQ"/>
</dbReference>
<evidence type="ECO:0000256" key="3">
    <source>
        <dbReference type="ARBA" id="ARBA00022475"/>
    </source>
</evidence>
<dbReference type="InterPro" id="IPR020550">
    <property type="entry name" value="Inositol_monophosphatase_CS"/>
</dbReference>
<dbReference type="InterPro" id="IPR020583">
    <property type="entry name" value="Inositol_monoP_metal-BS"/>
</dbReference>
<dbReference type="PROSITE" id="PS00629">
    <property type="entry name" value="IMP_1"/>
    <property type="match status" value="1"/>
</dbReference>
<dbReference type="InterPro" id="IPR050725">
    <property type="entry name" value="CysQ/Inositol_MonoPase"/>
</dbReference>
<feature type="binding site" evidence="9">
    <location>
        <position position="91"/>
    </location>
    <ligand>
        <name>Mg(2+)</name>
        <dbReference type="ChEBI" id="CHEBI:18420"/>
        <label>2</label>
    </ligand>
</feature>
<gene>
    <name evidence="9 10" type="primary">cysQ</name>
    <name evidence="10" type="ORF">QLQ15_08300</name>
</gene>
<proteinExistence type="inferred from homology"/>
<feature type="binding site" evidence="9">
    <location>
        <position position="67"/>
    </location>
    <ligand>
        <name>substrate</name>
    </ligand>
</feature>
<dbReference type="Gene3D" id="3.40.190.80">
    <property type="match status" value="1"/>
</dbReference>
<keyword evidence="5 9" id="KW-0479">Metal-binding</keyword>
<dbReference type="Pfam" id="PF00459">
    <property type="entry name" value="Inositol_P"/>
    <property type="match status" value="1"/>
</dbReference>
<dbReference type="CDD" id="cd01638">
    <property type="entry name" value="CysQ"/>
    <property type="match status" value="1"/>
</dbReference>
<dbReference type="PANTHER" id="PTHR43028:SF5">
    <property type="entry name" value="3'(2'),5'-BISPHOSPHATE NUCLEOTIDASE 1"/>
    <property type="match status" value="1"/>
</dbReference>
<dbReference type="Proteomes" id="UP001321580">
    <property type="component" value="Unassembled WGS sequence"/>
</dbReference>
<evidence type="ECO:0000256" key="6">
    <source>
        <dbReference type="ARBA" id="ARBA00022801"/>
    </source>
</evidence>
<keyword evidence="11" id="KW-1185">Reference proteome</keyword>
<evidence type="ECO:0000256" key="7">
    <source>
        <dbReference type="ARBA" id="ARBA00022842"/>
    </source>
</evidence>
<evidence type="ECO:0000256" key="4">
    <source>
        <dbReference type="ARBA" id="ARBA00022519"/>
    </source>
</evidence>
<evidence type="ECO:0000256" key="8">
    <source>
        <dbReference type="ARBA" id="ARBA00023136"/>
    </source>
</evidence>
<dbReference type="Gene3D" id="3.30.540.10">
    <property type="entry name" value="Fructose-1,6-Bisphosphatase, subunit A, domain 1"/>
    <property type="match status" value="1"/>
</dbReference>
<dbReference type="NCBIfam" id="TIGR01331">
    <property type="entry name" value="bisphos_cysQ"/>
    <property type="match status" value="1"/>
</dbReference>
<feature type="binding site" evidence="9">
    <location>
        <position position="88"/>
    </location>
    <ligand>
        <name>Mg(2+)</name>
        <dbReference type="ChEBI" id="CHEBI:18420"/>
        <label>1</label>
    </ligand>
</feature>
<evidence type="ECO:0000256" key="5">
    <source>
        <dbReference type="ARBA" id="ARBA00022723"/>
    </source>
</evidence>
<comment type="cofactor">
    <cofactor evidence="9">
        <name>Mg(2+)</name>
        <dbReference type="ChEBI" id="CHEBI:18420"/>
    </cofactor>
</comment>
<dbReference type="GO" id="GO:0008441">
    <property type="term" value="F:3'(2'),5'-bisphosphate nucleotidase activity"/>
    <property type="evidence" value="ECO:0007669"/>
    <property type="project" value="UniProtKB-EC"/>
</dbReference>